<gene>
    <name evidence="2" type="ordered locus">Marme_0571</name>
</gene>
<evidence type="ECO:0000313" key="3">
    <source>
        <dbReference type="Proteomes" id="UP000001062"/>
    </source>
</evidence>
<dbReference type="EMBL" id="CP002583">
    <property type="protein sequence ID" value="ADZ89865.1"/>
    <property type="molecule type" value="Genomic_DNA"/>
</dbReference>
<evidence type="ECO:0000256" key="1">
    <source>
        <dbReference type="SAM" id="SignalP"/>
    </source>
</evidence>
<dbReference type="Proteomes" id="UP000001062">
    <property type="component" value="Chromosome"/>
</dbReference>
<reference evidence="2 3" key="1">
    <citation type="journal article" date="2012" name="Stand. Genomic Sci.">
        <title>Complete genome sequence of the melanogenic marine bacterium Marinomonas mediterranea type strain (MMB-1(T)).</title>
        <authorList>
            <person name="Lucas-Elio P."/>
            <person name="Goodwin L."/>
            <person name="Woyke T."/>
            <person name="Pitluck S."/>
            <person name="Nolan M."/>
            <person name="Kyrpides N.C."/>
            <person name="Detter J.C."/>
            <person name="Copeland A."/>
            <person name="Teshima H."/>
            <person name="Bruce D."/>
            <person name="Detter C."/>
            <person name="Tapia R."/>
            <person name="Han S."/>
            <person name="Land M.L."/>
            <person name="Ivanova N."/>
            <person name="Mikhailova N."/>
            <person name="Johnston A.W."/>
            <person name="Sanchez-Amat A."/>
        </authorList>
    </citation>
    <scope>NUCLEOTIDE SEQUENCE [LARGE SCALE GENOMIC DNA]</scope>
    <source>
        <strain evidence="3">ATCC 700492 / JCM 21426 / NBRC 103028 / MMB-1</strain>
    </source>
</reference>
<dbReference type="PATRIC" id="fig|717774.3.peg.585"/>
<dbReference type="AlphaFoldDB" id="F2K0F0"/>
<keyword evidence="1" id="KW-0732">Signal</keyword>
<dbReference type="KEGG" id="mme:Marme_0571"/>
<protein>
    <recommendedName>
        <fullName evidence="4">Uridine kinase</fullName>
    </recommendedName>
</protein>
<organism evidence="2 3">
    <name type="scientific">Marinomonas mediterranea (strain ATCC 700492 / JCM 21426 / NBRC 103028 / MMB-1)</name>
    <dbReference type="NCBI Taxonomy" id="717774"/>
    <lineage>
        <taxon>Bacteria</taxon>
        <taxon>Pseudomonadati</taxon>
        <taxon>Pseudomonadota</taxon>
        <taxon>Gammaproteobacteria</taxon>
        <taxon>Oceanospirillales</taxon>
        <taxon>Oceanospirillaceae</taxon>
        <taxon>Marinomonas</taxon>
    </lineage>
</organism>
<dbReference type="RefSeq" id="WP_013659770.1">
    <property type="nucleotide sequence ID" value="NC_015276.1"/>
</dbReference>
<dbReference type="STRING" id="717774.Marme_0571"/>
<dbReference type="HOGENOM" id="CLU_1508873_0_0_6"/>
<evidence type="ECO:0008006" key="4">
    <source>
        <dbReference type="Google" id="ProtNLM"/>
    </source>
</evidence>
<keyword evidence="3" id="KW-1185">Reference proteome</keyword>
<evidence type="ECO:0000313" key="2">
    <source>
        <dbReference type="EMBL" id="ADZ89865.1"/>
    </source>
</evidence>
<accession>F2K0F0</accession>
<proteinExistence type="predicted"/>
<name>F2K0F0_MARM1</name>
<sequence length="191" mass="21081" precursor="true">MRFSSILYCALVMFGAFASLPSFSATEDAQEAETEDVAPPLQTKAELFGLEVNDLSQSAFEAHLQKMGLQPYPSYRDGVATYSLGPEGILGIRELTVLFNQYKYIKKATLSGVVESPKKRASLGKLLEGKYGPPSVGFVRDGYGRAKWFFNDGTVIEFHNTTFDVSVSYVDEVPKIQSESGKIDVESLLRK</sequence>
<feature type="chain" id="PRO_5003279642" description="Uridine kinase" evidence="1">
    <location>
        <begin position="25"/>
        <end position="191"/>
    </location>
</feature>
<dbReference type="OrthoDB" id="6105256at2"/>
<feature type="signal peptide" evidence="1">
    <location>
        <begin position="1"/>
        <end position="24"/>
    </location>
</feature>